<dbReference type="InterPro" id="IPR006638">
    <property type="entry name" value="Elp3/MiaA/NifB-like_rSAM"/>
</dbReference>
<keyword evidence="2" id="KW-0408">Iron</keyword>
<dbReference type="SMART" id="SM00729">
    <property type="entry name" value="Elp3"/>
    <property type="match status" value="1"/>
</dbReference>
<dbReference type="SFLD" id="SFLDS00029">
    <property type="entry name" value="Radical_SAM"/>
    <property type="match status" value="1"/>
</dbReference>
<dbReference type="GO" id="GO:0003824">
    <property type="term" value="F:catalytic activity"/>
    <property type="evidence" value="ECO:0007669"/>
    <property type="project" value="InterPro"/>
</dbReference>
<keyword evidence="6" id="KW-1185">Reference proteome</keyword>
<proteinExistence type="predicted"/>
<evidence type="ECO:0000259" key="4">
    <source>
        <dbReference type="PROSITE" id="PS51918"/>
    </source>
</evidence>
<dbReference type="AlphaFoldDB" id="A0A1V8RR08"/>
<dbReference type="Pfam" id="PF04055">
    <property type="entry name" value="Radical_SAM"/>
    <property type="match status" value="1"/>
</dbReference>
<feature type="domain" description="Radical SAM core" evidence="4">
    <location>
        <begin position="89"/>
        <end position="327"/>
    </location>
</feature>
<evidence type="ECO:0000313" key="5">
    <source>
        <dbReference type="EMBL" id="OQM75573.1"/>
    </source>
</evidence>
<gene>
    <name evidence="5" type="ORF">BFN67_17495</name>
</gene>
<keyword evidence="3" id="KW-0411">Iron-sulfur</keyword>
<evidence type="ECO:0000256" key="3">
    <source>
        <dbReference type="ARBA" id="ARBA00023014"/>
    </source>
</evidence>
<keyword evidence="1" id="KW-0479">Metal-binding</keyword>
<dbReference type="PROSITE" id="PS51918">
    <property type="entry name" value="RADICAL_SAM"/>
    <property type="match status" value="1"/>
</dbReference>
<evidence type="ECO:0000313" key="6">
    <source>
        <dbReference type="Proteomes" id="UP000191905"/>
    </source>
</evidence>
<reference evidence="5 6" key="1">
    <citation type="journal article" date="2016" name="Int. J. Syst. Evol. Microbiol.">
        <title>Pseudaminobacter manganicus sp. nov., isolated from sludge of a manganese mine.</title>
        <authorList>
            <person name="Li J."/>
            <person name="Huang J."/>
            <person name="Liao S."/>
            <person name="Wang G."/>
        </authorList>
    </citation>
    <scope>NUCLEOTIDE SEQUENCE [LARGE SCALE GENOMIC DNA]</scope>
    <source>
        <strain evidence="5 6">JH-7</strain>
    </source>
</reference>
<dbReference type="RefSeq" id="WP_080919678.1">
    <property type="nucleotide sequence ID" value="NZ_MDET01000014.1"/>
</dbReference>
<dbReference type="OrthoDB" id="9785699at2"/>
<sequence length="384" mass="43309">MEQIVRADIAAFGAGRTEMANAIIEQSGIRARPERNRGRAAGINPSGRYEPVSRHVFDDGWDSLEELPPFKTEVQVEKPRTIITRNQSPDISFDRSINPYRGCEHGCVYCFARPTHAYMGLSPGLDFESKLFAKPDAARLLDKELSKQGYQPRTIAIGTNTDPYQPIEKAHRIMREILEVLEARGHPVGIVTKSALVTRDIDILARMAERGLAKVALSVTTLDRMLARTIEPRASTPTKRLEAIRQLSQAGIPTSVMVAPIIPGLTDAEMERILDSGHAAGAREAGYVVLRLPLEVSPIFKDWLLRHYPDRYRHVMTLIRSMRDGKDYDSEWGKRMKGAGPYAWQIGRRFEIAAKRLGLNVERRQLRTDQFMAAPRENEQLMLL</sequence>
<dbReference type="Gene3D" id="3.80.30.30">
    <property type="match status" value="1"/>
</dbReference>
<protein>
    <submittedName>
        <fullName evidence="5">Radical SAM protein</fullName>
    </submittedName>
</protein>
<dbReference type="PANTHER" id="PTHR43432">
    <property type="entry name" value="SLR0285 PROTEIN"/>
    <property type="match status" value="1"/>
</dbReference>
<organism evidence="5 6">
    <name type="scientific">Manganibacter manganicus</name>
    <dbReference type="NCBI Taxonomy" id="1873176"/>
    <lineage>
        <taxon>Bacteria</taxon>
        <taxon>Pseudomonadati</taxon>
        <taxon>Pseudomonadota</taxon>
        <taxon>Alphaproteobacteria</taxon>
        <taxon>Hyphomicrobiales</taxon>
        <taxon>Phyllobacteriaceae</taxon>
        <taxon>Manganibacter</taxon>
    </lineage>
</organism>
<dbReference type="GO" id="GO:0051536">
    <property type="term" value="F:iron-sulfur cluster binding"/>
    <property type="evidence" value="ECO:0007669"/>
    <property type="project" value="UniProtKB-KW"/>
</dbReference>
<dbReference type="InterPro" id="IPR007197">
    <property type="entry name" value="rSAM"/>
</dbReference>
<comment type="caution">
    <text evidence="5">The sequence shown here is derived from an EMBL/GenBank/DDBJ whole genome shotgun (WGS) entry which is preliminary data.</text>
</comment>
<dbReference type="InterPro" id="IPR058240">
    <property type="entry name" value="rSAM_sf"/>
</dbReference>
<evidence type="ECO:0000256" key="1">
    <source>
        <dbReference type="ARBA" id="ARBA00022723"/>
    </source>
</evidence>
<dbReference type="Proteomes" id="UP000191905">
    <property type="component" value="Unassembled WGS sequence"/>
</dbReference>
<dbReference type="SUPFAM" id="SSF102114">
    <property type="entry name" value="Radical SAM enzymes"/>
    <property type="match status" value="1"/>
</dbReference>
<dbReference type="EMBL" id="MDET01000014">
    <property type="protein sequence ID" value="OQM75573.1"/>
    <property type="molecule type" value="Genomic_DNA"/>
</dbReference>
<dbReference type="NCBIfam" id="NF033668">
    <property type="entry name" value="rSAM_PA0069"/>
    <property type="match status" value="1"/>
</dbReference>
<dbReference type="STRING" id="1873176.BFN67_17495"/>
<dbReference type="GO" id="GO:0046872">
    <property type="term" value="F:metal ion binding"/>
    <property type="evidence" value="ECO:0007669"/>
    <property type="project" value="UniProtKB-KW"/>
</dbReference>
<dbReference type="InterPro" id="IPR040086">
    <property type="entry name" value="MJ0683-like"/>
</dbReference>
<dbReference type="CDD" id="cd01335">
    <property type="entry name" value="Radical_SAM"/>
    <property type="match status" value="1"/>
</dbReference>
<evidence type="ECO:0000256" key="2">
    <source>
        <dbReference type="ARBA" id="ARBA00023004"/>
    </source>
</evidence>
<dbReference type="PANTHER" id="PTHR43432:SF3">
    <property type="entry name" value="SLR0285 PROTEIN"/>
    <property type="match status" value="1"/>
</dbReference>
<accession>A0A1V8RR08</accession>
<dbReference type="SFLD" id="SFLDG01084">
    <property type="entry name" value="Uncharacterised_Radical_SAM_Su"/>
    <property type="match status" value="1"/>
</dbReference>
<name>A0A1V8RR08_9HYPH</name>